<evidence type="ECO:0000256" key="6">
    <source>
        <dbReference type="ARBA" id="ARBA00022839"/>
    </source>
</evidence>
<dbReference type="RefSeq" id="XP_002173998.1">
    <property type="nucleotide sequence ID" value="XM_002173962.1"/>
</dbReference>
<dbReference type="PANTHER" id="PTHR14464:SF4">
    <property type="entry name" value="EXONUCLEASE V"/>
    <property type="match status" value="1"/>
</dbReference>
<dbReference type="GO" id="GO:0036298">
    <property type="term" value="P:recombinational interstrand cross-link repair"/>
    <property type="evidence" value="ECO:0007669"/>
    <property type="project" value="EnsemblFungi"/>
</dbReference>
<keyword evidence="9" id="KW-1185">Reference proteome</keyword>
<keyword evidence="4" id="KW-0479">Metal-binding</keyword>
<dbReference type="Pfam" id="PF09810">
    <property type="entry name" value="Exo5"/>
    <property type="match status" value="1"/>
</dbReference>
<dbReference type="AlphaFoldDB" id="B6K184"/>
<keyword evidence="4" id="KW-0408">Iron</keyword>
<accession>B6K184</accession>
<organism evidence="7 9">
    <name type="scientific">Schizosaccharomyces japonicus (strain yFS275 / FY16936)</name>
    <name type="common">Fission yeast</name>
    <dbReference type="NCBI Taxonomy" id="402676"/>
    <lineage>
        <taxon>Eukaryota</taxon>
        <taxon>Fungi</taxon>
        <taxon>Dikarya</taxon>
        <taxon>Ascomycota</taxon>
        <taxon>Taphrinomycotina</taxon>
        <taxon>Schizosaccharomycetes</taxon>
        <taxon>Schizosaccharomycetales</taxon>
        <taxon>Schizosaccharomycetaceae</taxon>
        <taxon>Schizosaccharomyces</taxon>
    </lineage>
</organism>
<protein>
    <submittedName>
        <fullName evidence="7">Eukaryotic protein</fullName>
    </submittedName>
</protein>
<keyword evidence="4" id="KW-0004">4Fe-4S</keyword>
<proteinExistence type="inferred from homology"/>
<comment type="cofactor">
    <cofactor evidence="1">
        <name>[4Fe-4S] cluster</name>
        <dbReference type="ChEBI" id="CHEBI:49883"/>
    </cofactor>
</comment>
<dbReference type="eggNOG" id="KOG4760">
    <property type="taxonomic scope" value="Eukaryota"/>
</dbReference>
<dbReference type="GO" id="GO:0005634">
    <property type="term" value="C:nucleus"/>
    <property type="evidence" value="ECO:0000318"/>
    <property type="project" value="GO_Central"/>
</dbReference>
<dbReference type="Proteomes" id="UP000001744">
    <property type="component" value="Unassembled WGS sequence"/>
</dbReference>
<evidence type="ECO:0000256" key="2">
    <source>
        <dbReference type="ARBA" id="ARBA00009797"/>
    </source>
</evidence>
<dbReference type="VEuPathDB" id="FungiDB:SJAG_05280"/>
<evidence type="ECO:0000256" key="4">
    <source>
        <dbReference type="ARBA" id="ARBA00022485"/>
    </source>
</evidence>
<evidence type="ECO:0000256" key="3">
    <source>
        <dbReference type="ARBA" id="ARBA00011245"/>
    </source>
</evidence>
<evidence type="ECO:0000256" key="5">
    <source>
        <dbReference type="ARBA" id="ARBA00022722"/>
    </source>
</evidence>
<dbReference type="GO" id="GO:0051539">
    <property type="term" value="F:4 iron, 4 sulfur cluster binding"/>
    <property type="evidence" value="ECO:0007669"/>
    <property type="project" value="UniProtKB-KW"/>
</dbReference>
<dbReference type="GO" id="GO:0036297">
    <property type="term" value="P:interstrand cross-link repair"/>
    <property type="evidence" value="ECO:0000318"/>
    <property type="project" value="GO_Central"/>
</dbReference>
<keyword evidence="4" id="KW-0411">Iron-sulfur</keyword>
<keyword evidence="5" id="KW-0540">Nuclease</keyword>
<sequence>MTASPSPIGFNFFRRRYLMDEHQSSSDYEEFDIEELEQLSTIINEQSCTTEEYYYLNDSLEDEALSTAEQNKQNYVNKNLYEMFRSDRGYLKVTDMVAPLWCGVQHSYALLDRVERKTPAMEKGTIIHLKLELETTPPKERVRTDETLAEEPWALHILLQLDGLLLLTKNGITREFPIWGFYKDSLLFGIIDELTVLKTEKDDNLLSMKDNKTRGTITIPSQSQILGSELQLMYYYHLFQEYFQNADSWWDSFLKQQDLDGKKNLGQNFLKQAIETLPSIDPKELEAHNTLSGLHALATRLTKDFQLRSLSPKLTVTYRHNISGDVIRNHIFDMNSTILNHYFHEMFAYWHNEAEPKGVPENETFKCKYCEFSERCWWLNEKAIEVWNRKRKRLYP</sequence>
<name>B6K184_SCHJY</name>
<dbReference type="GeneID" id="7049469"/>
<dbReference type="OrthoDB" id="354769at2759"/>
<dbReference type="GO" id="GO:0005739">
    <property type="term" value="C:mitochondrion"/>
    <property type="evidence" value="ECO:0000318"/>
    <property type="project" value="GO_Central"/>
</dbReference>
<comment type="similarity">
    <text evidence="2">Belongs to the EXO5 family.</text>
</comment>
<evidence type="ECO:0000256" key="1">
    <source>
        <dbReference type="ARBA" id="ARBA00001966"/>
    </source>
</evidence>
<gene>
    <name evidence="8" type="primary">exo5</name>
    <name evidence="7" type="ORF">SJAG_05280</name>
</gene>
<dbReference type="HOGENOM" id="CLU_013225_0_2_1"/>
<dbReference type="PANTHER" id="PTHR14464">
    <property type="entry name" value="EXONUCLEASE V"/>
    <property type="match status" value="1"/>
</dbReference>
<dbReference type="GO" id="GO:0032042">
    <property type="term" value="P:mitochondrial DNA metabolic process"/>
    <property type="evidence" value="ECO:0007669"/>
    <property type="project" value="EnsemblFungi"/>
</dbReference>
<reference evidence="7 9" key="1">
    <citation type="journal article" date="2011" name="Science">
        <title>Comparative functional genomics of the fission yeasts.</title>
        <authorList>
            <person name="Rhind N."/>
            <person name="Chen Z."/>
            <person name="Yassour M."/>
            <person name="Thompson D.A."/>
            <person name="Haas B.J."/>
            <person name="Habib N."/>
            <person name="Wapinski I."/>
            <person name="Roy S."/>
            <person name="Lin M.F."/>
            <person name="Heiman D.I."/>
            <person name="Young S.K."/>
            <person name="Furuya K."/>
            <person name="Guo Y."/>
            <person name="Pidoux A."/>
            <person name="Chen H.M."/>
            <person name="Robbertse B."/>
            <person name="Goldberg J.M."/>
            <person name="Aoki K."/>
            <person name="Bayne E.H."/>
            <person name="Berlin A.M."/>
            <person name="Desjardins C.A."/>
            <person name="Dobbs E."/>
            <person name="Dukaj L."/>
            <person name="Fan L."/>
            <person name="FitzGerald M.G."/>
            <person name="French C."/>
            <person name="Gujja S."/>
            <person name="Hansen K."/>
            <person name="Keifenheim D."/>
            <person name="Levin J.Z."/>
            <person name="Mosher R.A."/>
            <person name="Mueller C.A."/>
            <person name="Pfiffner J."/>
            <person name="Priest M."/>
            <person name="Russ C."/>
            <person name="Smialowska A."/>
            <person name="Swoboda P."/>
            <person name="Sykes S.M."/>
            <person name="Vaughn M."/>
            <person name="Vengrova S."/>
            <person name="Yoder R."/>
            <person name="Zeng Q."/>
            <person name="Allshire R."/>
            <person name="Baulcombe D."/>
            <person name="Birren B.W."/>
            <person name="Brown W."/>
            <person name="Ekwall K."/>
            <person name="Kellis M."/>
            <person name="Leatherwood J."/>
            <person name="Levin H."/>
            <person name="Margalit H."/>
            <person name="Martienssen R."/>
            <person name="Nieduszynski C.A."/>
            <person name="Spatafora J.W."/>
            <person name="Friedman N."/>
            <person name="Dalgaard J.Z."/>
            <person name="Baumann P."/>
            <person name="Niki H."/>
            <person name="Regev A."/>
            <person name="Nusbaum C."/>
        </authorList>
    </citation>
    <scope>NUCLEOTIDE SEQUENCE [LARGE SCALE GENOMIC DNA]</scope>
    <source>
        <strain evidence="9">yFS275 / FY16936</strain>
    </source>
</reference>
<evidence type="ECO:0000313" key="7">
    <source>
        <dbReference type="EMBL" id="EEB07705.1"/>
    </source>
</evidence>
<dbReference type="InterPro" id="IPR019190">
    <property type="entry name" value="EXOV"/>
</dbReference>
<keyword evidence="6" id="KW-0378">Hydrolase</keyword>
<evidence type="ECO:0000313" key="8">
    <source>
        <dbReference type="JaponicusDB" id="SJAG_05280"/>
    </source>
</evidence>
<dbReference type="EMBL" id="KE651166">
    <property type="protein sequence ID" value="EEB07705.1"/>
    <property type="molecule type" value="Genomic_DNA"/>
</dbReference>
<dbReference type="OMA" id="CPDKPLG"/>
<evidence type="ECO:0000313" key="9">
    <source>
        <dbReference type="Proteomes" id="UP000001744"/>
    </source>
</evidence>
<dbReference type="GO" id="GO:0045145">
    <property type="term" value="F:single-stranded DNA 5'-3' DNA exonuclease activity"/>
    <property type="evidence" value="ECO:0000318"/>
    <property type="project" value="GO_Central"/>
</dbReference>
<keyword evidence="6" id="KW-0269">Exonuclease</keyword>
<comment type="subunit">
    <text evidence="3">Monomer.</text>
</comment>
<dbReference type="JaponicusDB" id="SJAG_05280">
    <property type="gene designation" value="exo5"/>
</dbReference>